<dbReference type="AlphaFoldDB" id="A0A8T2RIK1"/>
<feature type="compositionally biased region" description="Basic and acidic residues" evidence="1">
    <location>
        <begin position="161"/>
        <end position="178"/>
    </location>
</feature>
<feature type="region of interest" description="Disordered" evidence="1">
    <location>
        <begin position="105"/>
        <end position="204"/>
    </location>
</feature>
<evidence type="ECO:0000313" key="3">
    <source>
        <dbReference type="Proteomes" id="UP000825935"/>
    </source>
</evidence>
<comment type="caution">
    <text evidence="2">The sequence shown here is derived from an EMBL/GenBank/DDBJ whole genome shotgun (WGS) entry which is preliminary data.</text>
</comment>
<protein>
    <submittedName>
        <fullName evidence="2">Uncharacterized protein</fullName>
    </submittedName>
</protein>
<organism evidence="2 3">
    <name type="scientific">Ceratopteris richardii</name>
    <name type="common">Triangle waterfern</name>
    <dbReference type="NCBI Taxonomy" id="49495"/>
    <lineage>
        <taxon>Eukaryota</taxon>
        <taxon>Viridiplantae</taxon>
        <taxon>Streptophyta</taxon>
        <taxon>Embryophyta</taxon>
        <taxon>Tracheophyta</taxon>
        <taxon>Polypodiopsida</taxon>
        <taxon>Polypodiidae</taxon>
        <taxon>Polypodiales</taxon>
        <taxon>Pteridineae</taxon>
        <taxon>Pteridaceae</taxon>
        <taxon>Parkerioideae</taxon>
        <taxon>Ceratopteris</taxon>
    </lineage>
</organism>
<feature type="region of interest" description="Disordered" evidence="1">
    <location>
        <begin position="220"/>
        <end position="253"/>
    </location>
</feature>
<gene>
    <name evidence="2" type="ORF">KP509_27G045200</name>
</gene>
<dbReference type="OrthoDB" id="1924854at2759"/>
<feature type="compositionally biased region" description="Polar residues" evidence="1">
    <location>
        <begin position="148"/>
        <end position="160"/>
    </location>
</feature>
<feature type="region of interest" description="Disordered" evidence="1">
    <location>
        <begin position="472"/>
        <end position="492"/>
    </location>
</feature>
<dbReference type="Proteomes" id="UP000825935">
    <property type="component" value="Chromosome 27"/>
</dbReference>
<proteinExistence type="predicted"/>
<dbReference type="EMBL" id="CM035432">
    <property type="protein sequence ID" value="KAH7295405.1"/>
    <property type="molecule type" value="Genomic_DNA"/>
</dbReference>
<accession>A0A8T2RIK1</accession>
<feature type="compositionally biased region" description="Polar residues" evidence="1">
    <location>
        <begin position="226"/>
        <end position="241"/>
    </location>
</feature>
<reference evidence="2 3" key="1">
    <citation type="submission" date="2021-08" db="EMBL/GenBank/DDBJ databases">
        <title>WGS assembly of Ceratopteris richardii.</title>
        <authorList>
            <person name="Marchant D.B."/>
            <person name="Chen G."/>
            <person name="Jenkins J."/>
            <person name="Shu S."/>
            <person name="Leebens-Mack J."/>
            <person name="Grimwood J."/>
            <person name="Schmutz J."/>
            <person name="Soltis P."/>
            <person name="Soltis D."/>
            <person name="Chen Z.-H."/>
        </authorList>
    </citation>
    <scope>NUCLEOTIDE SEQUENCE [LARGE SCALE GENOMIC DNA]</scope>
    <source>
        <strain evidence="2">Whitten #5841</strain>
        <tissue evidence="2">Leaf</tissue>
    </source>
</reference>
<evidence type="ECO:0000256" key="1">
    <source>
        <dbReference type="SAM" id="MobiDB-lite"/>
    </source>
</evidence>
<evidence type="ECO:0000313" key="2">
    <source>
        <dbReference type="EMBL" id="KAH7295405.1"/>
    </source>
</evidence>
<name>A0A8T2RIK1_CERRI</name>
<sequence>MNTLCDQFHGCIRHPHQRIVGVCSSCLQERLISLIEPSPASQTETRGVYDVHQHFSAQSTGSHGVADRVEDVHPERTNPYAAQTNLSRHVANAFVDIALHSSEDLPSHRESATDIQTGSASAIVPSRHQDMQSLRSRSIRHGHHMSSDFVSSARGPSQNGHADKQDRSGCTEKRERRVASTNVVWDRRNRGSHSQNRAFNEGDKKRSGSWFFLSRSKSSSHVTSSQGDDTNLSFKSPQHNVASRGRSFDASRNVHAPDLEAIAEISSSRASTDAQNHVTRESSTSASWISVLFQRKKWSRSRCNSGNTACSRNGLSATSVANCNNVNSSEPTNRQTTVEAGRLSWDESRPNFKHMLRKVEARKKQQSQTEFASPPQFIDYNAKEHLNNGREITHQATLLQKSKSVASARSSISVEMPKDLMQSSFSPTIHQGQSNVTVGLEYDGFYDDGNLRRSRSWGRNWNRALSPLWGSRSHRLKAPPDAPSSAHQRDYGCARTPATPSYINLKNGATPVSSSSHLSPFRRNKLVPTLRKLL</sequence>
<keyword evidence="3" id="KW-1185">Reference proteome</keyword>